<dbReference type="InParanoid" id="A0A0C3HVG7"/>
<dbReference type="InterPro" id="IPR021858">
    <property type="entry name" value="Fun_TF"/>
</dbReference>
<name>A0A0C3HVG7_OIDMZ</name>
<evidence type="ECO:0000256" key="1">
    <source>
        <dbReference type="SAM" id="SignalP"/>
    </source>
</evidence>
<organism evidence="2 3">
    <name type="scientific">Oidiodendron maius (strain Zn)</name>
    <dbReference type="NCBI Taxonomy" id="913774"/>
    <lineage>
        <taxon>Eukaryota</taxon>
        <taxon>Fungi</taxon>
        <taxon>Dikarya</taxon>
        <taxon>Ascomycota</taxon>
        <taxon>Pezizomycotina</taxon>
        <taxon>Leotiomycetes</taxon>
        <taxon>Leotiomycetes incertae sedis</taxon>
        <taxon>Myxotrichaceae</taxon>
        <taxon>Oidiodendron</taxon>
    </lineage>
</organism>
<dbReference type="Proteomes" id="UP000054321">
    <property type="component" value="Unassembled WGS sequence"/>
</dbReference>
<dbReference type="HOGENOM" id="CLU_711733_0_0_1"/>
<evidence type="ECO:0008006" key="4">
    <source>
        <dbReference type="Google" id="ProtNLM"/>
    </source>
</evidence>
<keyword evidence="1" id="KW-0732">Signal</keyword>
<feature type="chain" id="PRO_5002165588" description="Transcription factor domain-containing protein" evidence="1">
    <location>
        <begin position="31"/>
        <end position="358"/>
    </location>
</feature>
<gene>
    <name evidence="2" type="ORF">OIDMADRAFT_174073</name>
</gene>
<dbReference type="OrthoDB" id="4158087at2759"/>
<evidence type="ECO:0000313" key="2">
    <source>
        <dbReference type="EMBL" id="KIN06995.1"/>
    </source>
</evidence>
<dbReference type="STRING" id="913774.A0A0C3HVG7"/>
<sequence length="358" mass="40146">MRAKFLPLCITSPALLKAVLVAASTNLVHCGLHDSRIVAICRGGAIRLINDALQDKYRAVEDATIAAVVHLAFAELMNGDLASWEVHMKGLEKMIEMKGGPQSLGLDGLMHHIIYSIDYCGATMNQTNPRFTPLREPLTSIPQLLFQGCPYVAIGPGIRTLANSSSISKELVNILEDMSYLTTFLELPSQSSTMTQQMRYFDALSLIEHRILSVPMGNDTQYGAFNGGNIDETCRLAALIYINRVFRELQLTSAVHATLANRLRILLMQTDFKSCWGTLSEALLWVLFIGSSVAMQEPTKSWLMFALENVCSHLKLQSWCNARDILSKYLWCDRIWEERCKSIWGYVNLRKQHLTVLS</sequence>
<reference evidence="3" key="2">
    <citation type="submission" date="2015-01" db="EMBL/GenBank/DDBJ databases">
        <title>Evolutionary Origins and Diversification of the Mycorrhizal Mutualists.</title>
        <authorList>
            <consortium name="DOE Joint Genome Institute"/>
            <consortium name="Mycorrhizal Genomics Consortium"/>
            <person name="Kohler A."/>
            <person name="Kuo A."/>
            <person name="Nagy L.G."/>
            <person name="Floudas D."/>
            <person name="Copeland A."/>
            <person name="Barry K.W."/>
            <person name="Cichocki N."/>
            <person name="Veneault-Fourrey C."/>
            <person name="LaButti K."/>
            <person name="Lindquist E.A."/>
            <person name="Lipzen A."/>
            <person name="Lundell T."/>
            <person name="Morin E."/>
            <person name="Murat C."/>
            <person name="Riley R."/>
            <person name="Ohm R."/>
            <person name="Sun H."/>
            <person name="Tunlid A."/>
            <person name="Henrissat B."/>
            <person name="Grigoriev I.V."/>
            <person name="Hibbett D.S."/>
            <person name="Martin F."/>
        </authorList>
    </citation>
    <scope>NUCLEOTIDE SEQUENCE [LARGE SCALE GENOMIC DNA]</scope>
    <source>
        <strain evidence="3">Zn</strain>
    </source>
</reference>
<dbReference type="PANTHER" id="PTHR37540">
    <property type="entry name" value="TRANSCRIPTION FACTOR (ACR-2), PUTATIVE-RELATED-RELATED"/>
    <property type="match status" value="1"/>
</dbReference>
<reference evidence="2 3" key="1">
    <citation type="submission" date="2014-04" db="EMBL/GenBank/DDBJ databases">
        <authorList>
            <consortium name="DOE Joint Genome Institute"/>
            <person name="Kuo A."/>
            <person name="Martino E."/>
            <person name="Perotto S."/>
            <person name="Kohler A."/>
            <person name="Nagy L.G."/>
            <person name="Floudas D."/>
            <person name="Copeland A."/>
            <person name="Barry K.W."/>
            <person name="Cichocki N."/>
            <person name="Veneault-Fourrey C."/>
            <person name="LaButti K."/>
            <person name="Lindquist E.A."/>
            <person name="Lipzen A."/>
            <person name="Lundell T."/>
            <person name="Morin E."/>
            <person name="Murat C."/>
            <person name="Sun H."/>
            <person name="Tunlid A."/>
            <person name="Henrissat B."/>
            <person name="Grigoriev I.V."/>
            <person name="Hibbett D.S."/>
            <person name="Martin F."/>
            <person name="Nordberg H.P."/>
            <person name="Cantor M.N."/>
            <person name="Hua S.X."/>
        </authorList>
    </citation>
    <scope>NUCLEOTIDE SEQUENCE [LARGE SCALE GENOMIC DNA]</scope>
    <source>
        <strain evidence="2 3">Zn</strain>
    </source>
</reference>
<proteinExistence type="predicted"/>
<dbReference type="AlphaFoldDB" id="A0A0C3HVG7"/>
<keyword evidence="3" id="KW-1185">Reference proteome</keyword>
<accession>A0A0C3HVG7</accession>
<dbReference type="EMBL" id="KN832870">
    <property type="protein sequence ID" value="KIN06995.1"/>
    <property type="molecule type" value="Genomic_DNA"/>
</dbReference>
<protein>
    <recommendedName>
        <fullName evidence="4">Transcription factor domain-containing protein</fullName>
    </recommendedName>
</protein>
<dbReference type="PANTHER" id="PTHR37540:SF5">
    <property type="entry name" value="TRANSCRIPTION FACTOR DOMAIN-CONTAINING PROTEIN"/>
    <property type="match status" value="1"/>
</dbReference>
<feature type="signal peptide" evidence="1">
    <location>
        <begin position="1"/>
        <end position="30"/>
    </location>
</feature>
<dbReference type="Pfam" id="PF11951">
    <property type="entry name" value="Fungal_trans_2"/>
    <property type="match status" value="1"/>
</dbReference>
<evidence type="ECO:0000313" key="3">
    <source>
        <dbReference type="Proteomes" id="UP000054321"/>
    </source>
</evidence>